<dbReference type="EMBL" id="AMCI01008634">
    <property type="protein sequence ID" value="EJW90754.1"/>
    <property type="molecule type" value="Genomic_DNA"/>
</dbReference>
<accession>J9FTQ6</accession>
<comment type="caution">
    <text evidence="1">The sequence shown here is derived from an EMBL/GenBank/DDBJ whole genome shotgun (WGS) entry which is preliminary data.</text>
</comment>
<proteinExistence type="predicted"/>
<protein>
    <submittedName>
        <fullName evidence="1">Uncharacterized protein</fullName>
    </submittedName>
</protein>
<feature type="non-terminal residue" evidence="1">
    <location>
        <position position="1"/>
    </location>
</feature>
<organism evidence="1">
    <name type="scientific">gut metagenome</name>
    <dbReference type="NCBI Taxonomy" id="749906"/>
    <lineage>
        <taxon>unclassified sequences</taxon>
        <taxon>metagenomes</taxon>
        <taxon>organismal metagenomes</taxon>
    </lineage>
</organism>
<reference evidence="1" key="1">
    <citation type="journal article" date="2012" name="PLoS ONE">
        <title>Gene sets for utilization of primary and secondary nutrition supplies in the distal gut of endangered iberian lynx.</title>
        <authorList>
            <person name="Alcaide M."/>
            <person name="Messina E."/>
            <person name="Richter M."/>
            <person name="Bargiela R."/>
            <person name="Peplies J."/>
            <person name="Huws S.A."/>
            <person name="Newbold C.J."/>
            <person name="Golyshin P.N."/>
            <person name="Simon M.A."/>
            <person name="Lopez G."/>
            <person name="Yakimov M.M."/>
            <person name="Ferrer M."/>
        </authorList>
    </citation>
    <scope>NUCLEOTIDE SEQUENCE</scope>
</reference>
<name>J9FTQ6_9ZZZZ</name>
<gene>
    <name evidence="1" type="ORF">EVA_21139</name>
</gene>
<evidence type="ECO:0000313" key="1">
    <source>
        <dbReference type="EMBL" id="EJW90754.1"/>
    </source>
</evidence>
<sequence>ENGLMTEIGEEIMTEEQQEQLQGAV</sequence>
<dbReference type="AlphaFoldDB" id="J9FTQ6"/>